<dbReference type="PANTHER" id="PTHR21450:SF17">
    <property type="entry name" value="OS09G0542500 PROTEIN"/>
    <property type="match status" value="1"/>
</dbReference>
<feature type="compositionally biased region" description="Polar residues" evidence="1">
    <location>
        <begin position="89"/>
        <end position="98"/>
    </location>
</feature>
<reference evidence="3" key="1">
    <citation type="submission" date="2023-05" db="EMBL/GenBank/DDBJ databases">
        <authorList>
            <person name="Huff M."/>
        </authorList>
    </citation>
    <scope>NUCLEOTIDE SEQUENCE</scope>
</reference>
<evidence type="ECO:0000313" key="3">
    <source>
        <dbReference type="EMBL" id="CAI9769792.1"/>
    </source>
</evidence>
<feature type="domain" description="DUF630" evidence="2">
    <location>
        <begin position="1"/>
        <end position="59"/>
    </location>
</feature>
<feature type="compositionally biased region" description="Low complexity" evidence="1">
    <location>
        <begin position="105"/>
        <end position="114"/>
    </location>
</feature>
<name>A0AAD1ZMN9_9LAMI</name>
<accession>A0AAD1ZMN9</accession>
<feature type="compositionally biased region" description="Basic and acidic residues" evidence="1">
    <location>
        <begin position="120"/>
        <end position="146"/>
    </location>
</feature>
<evidence type="ECO:0000256" key="1">
    <source>
        <dbReference type="SAM" id="MobiDB-lite"/>
    </source>
</evidence>
<dbReference type="AlphaFoldDB" id="A0AAD1ZMN9"/>
<gene>
    <name evidence="3" type="ORF">FPE_LOCUS16498</name>
</gene>
<evidence type="ECO:0000313" key="4">
    <source>
        <dbReference type="Proteomes" id="UP000834106"/>
    </source>
</evidence>
<keyword evidence="4" id="KW-1185">Reference proteome</keyword>
<feature type="region of interest" description="Disordered" evidence="1">
    <location>
        <begin position="89"/>
        <end position="181"/>
    </location>
</feature>
<dbReference type="Proteomes" id="UP000834106">
    <property type="component" value="Chromosome 10"/>
</dbReference>
<dbReference type="Pfam" id="PF04783">
    <property type="entry name" value="DUF630"/>
    <property type="match status" value="1"/>
</dbReference>
<dbReference type="EMBL" id="OU503045">
    <property type="protein sequence ID" value="CAI9769792.1"/>
    <property type="molecule type" value="Genomic_DNA"/>
</dbReference>
<sequence length="181" mass="20380">MGCIASKLEEEEVVAAFRERKHQLKLAVDRKYALAEAHYRYCQSLFGVSAAISLFVARHSSPLAPFSITFPSPSSPTRPKENVVSNPLFLQQTPSEPTKATIAHESCSSSTSSESSDEEYEKKIERERGRSHRISEEDLRIVREQEGIPELEEEGGGGERMEGETRILERKKSTMSLRLRP</sequence>
<feature type="compositionally biased region" description="Acidic residues" evidence="1">
    <location>
        <begin position="147"/>
        <end position="156"/>
    </location>
</feature>
<protein>
    <recommendedName>
        <fullName evidence="2">DUF630 domain-containing protein</fullName>
    </recommendedName>
</protein>
<organism evidence="3 4">
    <name type="scientific">Fraxinus pennsylvanica</name>
    <dbReference type="NCBI Taxonomy" id="56036"/>
    <lineage>
        <taxon>Eukaryota</taxon>
        <taxon>Viridiplantae</taxon>
        <taxon>Streptophyta</taxon>
        <taxon>Embryophyta</taxon>
        <taxon>Tracheophyta</taxon>
        <taxon>Spermatophyta</taxon>
        <taxon>Magnoliopsida</taxon>
        <taxon>eudicotyledons</taxon>
        <taxon>Gunneridae</taxon>
        <taxon>Pentapetalae</taxon>
        <taxon>asterids</taxon>
        <taxon>lamiids</taxon>
        <taxon>Lamiales</taxon>
        <taxon>Oleaceae</taxon>
        <taxon>Oleeae</taxon>
        <taxon>Fraxinus</taxon>
    </lineage>
</organism>
<proteinExistence type="predicted"/>
<evidence type="ECO:0000259" key="2">
    <source>
        <dbReference type="Pfam" id="PF04783"/>
    </source>
</evidence>
<feature type="compositionally biased region" description="Basic and acidic residues" evidence="1">
    <location>
        <begin position="157"/>
        <end position="172"/>
    </location>
</feature>
<dbReference type="InterPro" id="IPR006868">
    <property type="entry name" value="DUF630"/>
</dbReference>
<dbReference type="PANTHER" id="PTHR21450">
    <property type="entry name" value="PROTEIN ALTERED PHOSPHATE STARVATION RESPONSE 1"/>
    <property type="match status" value="1"/>
</dbReference>